<evidence type="ECO:0000256" key="1">
    <source>
        <dbReference type="ARBA" id="ARBA00004571"/>
    </source>
</evidence>
<dbReference type="PANTHER" id="PTHR30069">
    <property type="entry name" value="TONB-DEPENDENT OUTER MEMBRANE RECEPTOR"/>
    <property type="match status" value="1"/>
</dbReference>
<dbReference type="Gene3D" id="2.170.130.10">
    <property type="entry name" value="TonB-dependent receptor, plug domain"/>
    <property type="match status" value="1"/>
</dbReference>
<dbReference type="Gene3D" id="2.40.170.20">
    <property type="entry name" value="TonB-dependent receptor, beta-barrel domain"/>
    <property type="match status" value="1"/>
</dbReference>
<keyword evidence="3 10" id="KW-0813">Transport</keyword>
<feature type="domain" description="TonB-dependent receptor-like beta-barrel" evidence="12">
    <location>
        <begin position="274"/>
        <end position="704"/>
    </location>
</feature>
<dbReference type="GO" id="GO:0044718">
    <property type="term" value="P:siderophore transmembrane transport"/>
    <property type="evidence" value="ECO:0007669"/>
    <property type="project" value="TreeGrafter"/>
</dbReference>
<evidence type="ECO:0000313" key="15">
    <source>
        <dbReference type="Proteomes" id="UP000074561"/>
    </source>
</evidence>
<dbReference type="AlphaFoldDB" id="A0A127Q3K0"/>
<evidence type="ECO:0000256" key="7">
    <source>
        <dbReference type="ARBA" id="ARBA00023136"/>
    </source>
</evidence>
<evidence type="ECO:0000313" key="14">
    <source>
        <dbReference type="EMBL" id="AMP04614.1"/>
    </source>
</evidence>
<dbReference type="SUPFAM" id="SSF56935">
    <property type="entry name" value="Porins"/>
    <property type="match status" value="1"/>
</dbReference>
<keyword evidence="9 10" id="KW-0998">Cell outer membrane</keyword>
<evidence type="ECO:0000256" key="10">
    <source>
        <dbReference type="PROSITE-ProRule" id="PRU01360"/>
    </source>
</evidence>
<dbReference type="PANTHER" id="PTHR30069:SF39">
    <property type="entry name" value="BLL6183 PROTEIN"/>
    <property type="match status" value="1"/>
</dbReference>
<organism evidence="14 15">
    <name type="scientific">Collimonas pratensis</name>
    <dbReference type="NCBI Taxonomy" id="279113"/>
    <lineage>
        <taxon>Bacteria</taxon>
        <taxon>Pseudomonadati</taxon>
        <taxon>Pseudomonadota</taxon>
        <taxon>Betaproteobacteria</taxon>
        <taxon>Burkholderiales</taxon>
        <taxon>Oxalobacteraceae</taxon>
        <taxon>Collimonas</taxon>
    </lineage>
</organism>
<evidence type="ECO:0000256" key="8">
    <source>
        <dbReference type="ARBA" id="ARBA00023170"/>
    </source>
</evidence>
<evidence type="ECO:0000259" key="13">
    <source>
        <dbReference type="Pfam" id="PF07715"/>
    </source>
</evidence>
<dbReference type="Pfam" id="PF07715">
    <property type="entry name" value="Plug"/>
    <property type="match status" value="1"/>
</dbReference>
<dbReference type="InterPro" id="IPR012910">
    <property type="entry name" value="Plug_dom"/>
</dbReference>
<dbReference type="InterPro" id="IPR000531">
    <property type="entry name" value="Beta-barrel_TonB"/>
</dbReference>
<dbReference type="GO" id="GO:0015344">
    <property type="term" value="F:siderophore uptake transmembrane transporter activity"/>
    <property type="evidence" value="ECO:0007669"/>
    <property type="project" value="TreeGrafter"/>
</dbReference>
<evidence type="ECO:0000256" key="11">
    <source>
        <dbReference type="RuleBase" id="RU003357"/>
    </source>
</evidence>
<gene>
    <name evidence="14" type="ORF">CPter91_2248</name>
</gene>
<dbReference type="InterPro" id="IPR037066">
    <property type="entry name" value="Plug_dom_sf"/>
</dbReference>
<dbReference type="InterPro" id="IPR039426">
    <property type="entry name" value="TonB-dep_rcpt-like"/>
</dbReference>
<dbReference type="Proteomes" id="UP000074561">
    <property type="component" value="Chromosome"/>
</dbReference>
<proteinExistence type="inferred from homology"/>
<evidence type="ECO:0000259" key="12">
    <source>
        <dbReference type="Pfam" id="PF00593"/>
    </source>
</evidence>
<sequence>MAAGHFSAIFHKHDSKKETLEMKRSSLKPATLHVLHALAVMCVAAPHISHAQQAADLATTSAAEAINTVEVVGNAVSASRSAPAQSSLSARSAQSIVSDDFIRNLTSPVADFSQVLQMTPGMYSYSPNGVGLGDTKTYFRGFADGDYTVSFDGIPFQDTNSPSHHTWAFFPSQFLGGAVVDRSPGSAATIGPANFGGSVNLLSRNLESEQRTSVFDSYGSFNTKIYGAEFESGQFGANGNQNLLLNAHQMTSDGYQTYNKQTRDAVSLKYQFNITDSTALTLFGSYIDLKANTPNTKGATRAQIAQFGDDYLLSNNPKQANYYGYNFYHVTSDFEYAGLTSNLGNGWKLDDKLYTYAYHNQQNYNGSTITATSATDKLNSYRTYGNLLRLSQESNLGVLRTGLWAENADTNRYQIPSDPRSWVDSVVPNFHERFKTTTLQPFVEYEFQVASDLKITPGVKYSSYRQSLTQYADNSKTVGNLGGLPSIDHAVTYNSVLPSLDVHYMLQPNWSVYGQYATGDEIPPTSVFDVKNANVTALPSSIKSKTFQIGSVWKSDRFTFDIDAYHIKFDNAYSSFTDNAGNTTFFSNGSSTTQGIEAEGNLVLGAGFSLYANATYGTAKYGNGQWVASAPSDTETLGLNYNRGGWDIGWLNKRVGTMYNDNGSVHQAVKIAPFTISNLFVNYTIRHPLQFVKKAKIQFGVNNLFDKHSIVGVNPASTTTSAPAPGDVLTLLPARALSLTVSLDF</sequence>
<accession>A0A127Q3K0</accession>
<keyword evidence="6 11" id="KW-0798">TonB box</keyword>
<feature type="domain" description="TonB-dependent receptor plug" evidence="13">
    <location>
        <begin position="92"/>
        <end position="197"/>
    </location>
</feature>
<evidence type="ECO:0000256" key="4">
    <source>
        <dbReference type="ARBA" id="ARBA00022452"/>
    </source>
</evidence>
<reference evidence="14 15" key="1">
    <citation type="submission" date="2015-11" db="EMBL/GenBank/DDBJ databases">
        <title>Exploring the genomic traits of fungus-feeding bacterial genus Collimonas.</title>
        <authorList>
            <person name="Song C."/>
            <person name="Schmidt R."/>
            <person name="de Jager V."/>
            <person name="Krzyzanowska D."/>
            <person name="Jongedijk E."/>
            <person name="Cankar K."/>
            <person name="Beekwilder J."/>
            <person name="van Veen A."/>
            <person name="de Boer W."/>
            <person name="van Veen J.A."/>
            <person name="Garbeva P."/>
        </authorList>
    </citation>
    <scope>NUCLEOTIDE SEQUENCE [LARGE SCALE GENOMIC DNA]</scope>
    <source>
        <strain evidence="14 15">Ter91</strain>
    </source>
</reference>
<dbReference type="STRING" id="279113.CPter91_2248"/>
<evidence type="ECO:0000256" key="6">
    <source>
        <dbReference type="ARBA" id="ARBA00023077"/>
    </source>
</evidence>
<dbReference type="PROSITE" id="PS52016">
    <property type="entry name" value="TONB_DEPENDENT_REC_3"/>
    <property type="match status" value="1"/>
</dbReference>
<keyword evidence="5 10" id="KW-0812">Transmembrane</keyword>
<comment type="similarity">
    <text evidence="2 10 11">Belongs to the TonB-dependent receptor family.</text>
</comment>
<evidence type="ECO:0000256" key="9">
    <source>
        <dbReference type="ARBA" id="ARBA00023237"/>
    </source>
</evidence>
<keyword evidence="8 14" id="KW-0675">Receptor</keyword>
<dbReference type="PATRIC" id="fig|279113.9.peg.2229"/>
<keyword evidence="4 10" id="KW-1134">Transmembrane beta strand</keyword>
<name>A0A127Q3K0_9BURK</name>
<dbReference type="InterPro" id="IPR036942">
    <property type="entry name" value="Beta-barrel_TonB_sf"/>
</dbReference>
<dbReference type="EMBL" id="CP013234">
    <property type="protein sequence ID" value="AMP04614.1"/>
    <property type="molecule type" value="Genomic_DNA"/>
</dbReference>
<evidence type="ECO:0000256" key="2">
    <source>
        <dbReference type="ARBA" id="ARBA00009810"/>
    </source>
</evidence>
<dbReference type="KEGG" id="cpra:CPter91_2248"/>
<protein>
    <submittedName>
        <fullName evidence="14">TonB dependent receptor family protein</fullName>
    </submittedName>
</protein>
<keyword evidence="7 10" id="KW-0472">Membrane</keyword>
<dbReference type="Pfam" id="PF00593">
    <property type="entry name" value="TonB_dep_Rec_b-barrel"/>
    <property type="match status" value="1"/>
</dbReference>
<evidence type="ECO:0000256" key="5">
    <source>
        <dbReference type="ARBA" id="ARBA00022692"/>
    </source>
</evidence>
<dbReference type="GO" id="GO:0009279">
    <property type="term" value="C:cell outer membrane"/>
    <property type="evidence" value="ECO:0007669"/>
    <property type="project" value="UniProtKB-SubCell"/>
</dbReference>
<comment type="subcellular location">
    <subcellularLocation>
        <location evidence="1 10">Cell outer membrane</location>
        <topology evidence="1 10">Multi-pass membrane protein</topology>
    </subcellularLocation>
</comment>
<evidence type="ECO:0000256" key="3">
    <source>
        <dbReference type="ARBA" id="ARBA00022448"/>
    </source>
</evidence>